<dbReference type="InterPro" id="IPR017896">
    <property type="entry name" value="4Fe4S_Fe-S-bd"/>
</dbReference>
<dbReference type="Gene3D" id="3.30.70.20">
    <property type="match status" value="1"/>
</dbReference>
<comment type="caution">
    <text evidence="2">The sequence shown here is derived from an EMBL/GenBank/DDBJ whole genome shotgun (WGS) entry which is preliminary data.</text>
</comment>
<dbReference type="EMBL" id="BARS01056362">
    <property type="protein sequence ID" value="GAG42548.1"/>
    <property type="molecule type" value="Genomic_DNA"/>
</dbReference>
<sequence length="44" mass="4941">MPEQATAESVERRVVLDLDRCIECKSCMASCYYGHGRMAGVQFV</sequence>
<proteinExistence type="predicted"/>
<evidence type="ECO:0000259" key="1">
    <source>
        <dbReference type="PROSITE" id="PS51379"/>
    </source>
</evidence>
<evidence type="ECO:0000313" key="2">
    <source>
        <dbReference type="EMBL" id="GAG42548.1"/>
    </source>
</evidence>
<dbReference type="AlphaFoldDB" id="X0Y1C1"/>
<dbReference type="PROSITE" id="PS51379">
    <property type="entry name" value="4FE4S_FER_2"/>
    <property type="match status" value="1"/>
</dbReference>
<accession>X0Y1C1</accession>
<feature type="domain" description="4Fe-4S ferredoxin-type" evidence="1">
    <location>
        <begin position="12"/>
        <end position="41"/>
    </location>
</feature>
<reference evidence="2" key="1">
    <citation type="journal article" date="2014" name="Front. Microbiol.">
        <title>High frequency of phylogenetically diverse reductive dehalogenase-homologous genes in deep subseafloor sedimentary metagenomes.</title>
        <authorList>
            <person name="Kawai M."/>
            <person name="Futagami T."/>
            <person name="Toyoda A."/>
            <person name="Takaki Y."/>
            <person name="Nishi S."/>
            <person name="Hori S."/>
            <person name="Arai W."/>
            <person name="Tsubouchi T."/>
            <person name="Morono Y."/>
            <person name="Uchiyama I."/>
            <person name="Ito T."/>
            <person name="Fujiyama A."/>
            <person name="Inagaki F."/>
            <person name="Takami H."/>
        </authorList>
    </citation>
    <scope>NUCLEOTIDE SEQUENCE</scope>
    <source>
        <strain evidence="2">Expedition CK06-06</strain>
    </source>
</reference>
<dbReference type="SUPFAM" id="SSF54862">
    <property type="entry name" value="4Fe-4S ferredoxins"/>
    <property type="match status" value="1"/>
</dbReference>
<protein>
    <recommendedName>
        <fullName evidence="1">4Fe-4S ferredoxin-type domain-containing protein</fullName>
    </recommendedName>
</protein>
<feature type="non-terminal residue" evidence="2">
    <location>
        <position position="44"/>
    </location>
</feature>
<name>X0Y1C1_9ZZZZ</name>
<dbReference type="Pfam" id="PF12797">
    <property type="entry name" value="Fer4_2"/>
    <property type="match status" value="1"/>
</dbReference>
<organism evidence="2">
    <name type="scientific">marine sediment metagenome</name>
    <dbReference type="NCBI Taxonomy" id="412755"/>
    <lineage>
        <taxon>unclassified sequences</taxon>
        <taxon>metagenomes</taxon>
        <taxon>ecological metagenomes</taxon>
    </lineage>
</organism>
<gene>
    <name evidence="2" type="ORF">S01H1_83026</name>
</gene>